<organism evidence="1 3">
    <name type="scientific">Acidipropionibacterium acidipropionici</name>
    <dbReference type="NCBI Taxonomy" id="1748"/>
    <lineage>
        <taxon>Bacteria</taxon>
        <taxon>Bacillati</taxon>
        <taxon>Actinomycetota</taxon>
        <taxon>Actinomycetes</taxon>
        <taxon>Propionibacteriales</taxon>
        <taxon>Propionibacteriaceae</taxon>
        <taxon>Acidipropionibacterium</taxon>
    </lineage>
</organism>
<sequence>MSLDTYDVRRAVHGYFGAEDDDFDEWMESHDAEVRNEAIIARDTRTPAELIQAAWDAAYPVPPNGRIPKGTKYLTRCGGKDVVTAEAGIDLRGGPDIRTLEPLPPLIPDDCMAVWASLKGLGDPQNPTRCVWLRDSGRHSWRNRWNVVAAEVDLIDPKPVPEEER</sequence>
<proteinExistence type="predicted"/>
<reference evidence="2 4" key="1">
    <citation type="journal article" date="2016" name="Plant Dis.">
        <title>Improved production of propionic acid using genome shuffling.</title>
        <authorList>
            <person name="Luna-Flores C.H."/>
            <person name="Palfreyman R.W."/>
            <person name="Kromer J.O."/>
            <person name="Nielsen L.K."/>
            <person name="Marcellin E."/>
        </authorList>
    </citation>
    <scope>NUCLEOTIDE SEQUENCE [LARGE SCALE GENOMIC DNA]</scope>
    <source>
        <strain evidence="2 4">F3E8</strain>
    </source>
</reference>
<accession>A0AAC9AP67</accession>
<evidence type="ECO:0000313" key="3">
    <source>
        <dbReference type="Proteomes" id="UP000075221"/>
    </source>
</evidence>
<dbReference type="AlphaFoldDB" id="A0AAC9AP67"/>
<protein>
    <submittedName>
        <fullName evidence="1">Uncharacterized protein</fullName>
    </submittedName>
</protein>
<dbReference type="Proteomes" id="UP000075221">
    <property type="component" value="Chromosome"/>
</dbReference>
<dbReference type="Proteomes" id="UP000178666">
    <property type="component" value="Chromosome"/>
</dbReference>
<dbReference type="RefSeq" id="WP_062820318.1">
    <property type="nucleotide sequence ID" value="NZ_CP014352.1"/>
</dbReference>
<dbReference type="EMBL" id="CP015970">
    <property type="protein sequence ID" value="AOZ47925.1"/>
    <property type="molecule type" value="Genomic_DNA"/>
</dbReference>
<evidence type="ECO:0000313" key="1">
    <source>
        <dbReference type="EMBL" id="AMS06478.1"/>
    </source>
</evidence>
<evidence type="ECO:0000313" key="2">
    <source>
        <dbReference type="EMBL" id="AOZ47925.1"/>
    </source>
</evidence>
<dbReference type="EMBL" id="CP014352">
    <property type="protein sequence ID" value="AMS06478.1"/>
    <property type="molecule type" value="Genomic_DNA"/>
</dbReference>
<gene>
    <name evidence="2" type="ORF">A8L58_15925</name>
    <name evidence="1" type="ORF">AXH35_14470</name>
</gene>
<evidence type="ECO:0000313" key="4">
    <source>
        <dbReference type="Proteomes" id="UP000178666"/>
    </source>
</evidence>
<keyword evidence="4" id="KW-1185">Reference proteome</keyword>
<reference evidence="1 3" key="2">
    <citation type="submission" date="2016-02" db="EMBL/GenBank/DDBJ databases">
        <title>Complete Genome Sequence of Propionibacterium acidipropionici ATCC 55737.</title>
        <authorList>
            <person name="Luna Flores C.H."/>
            <person name="Nielsen L.K."/>
            <person name="Marcellin E."/>
        </authorList>
    </citation>
    <scope>NUCLEOTIDE SEQUENCE [LARGE SCALE GENOMIC DNA]</scope>
    <source>
        <strain evidence="1 3">ATCC 55737</strain>
    </source>
</reference>
<name>A0AAC9AP67_9ACTN</name>